<proteinExistence type="predicted"/>
<dbReference type="EMBL" id="CP151657">
    <property type="protein sequence ID" value="WZP17465.1"/>
    <property type="molecule type" value="Genomic_DNA"/>
</dbReference>
<sequence length="211" mass="23792">MSTYQRPAFPVQEYRDDLGRPISYGQRWEGSPPEDAYSRISYPERFAPLHAVADALIDWLQDTFDVSVDESPEVASDLLRPPENVVRAVRIVPSDSRAAVLTFVLTGFPGVYLHAGALHDVHFPVCGCDACDEGVLELADDLEWSVRTVVQGGYTERFLPGRQWIEYRLEEIGAGMHSGRSRRDEYPPERLQAAETVLPPSGQWNPWPELH</sequence>
<dbReference type="RefSeq" id="WP_342025060.1">
    <property type="nucleotide sequence ID" value="NZ_CP151657.1"/>
</dbReference>
<evidence type="ECO:0000313" key="2">
    <source>
        <dbReference type="Proteomes" id="UP001448858"/>
    </source>
</evidence>
<protein>
    <submittedName>
        <fullName evidence="1">DUF6226 family protein</fullName>
    </submittedName>
</protein>
<name>A0ABZ3A1L2_9MICC</name>
<dbReference type="InterPro" id="IPR045773">
    <property type="entry name" value="DUF6226"/>
</dbReference>
<organism evidence="1 2">
    <name type="scientific">Arthrobacter citreus</name>
    <dbReference type="NCBI Taxonomy" id="1670"/>
    <lineage>
        <taxon>Bacteria</taxon>
        <taxon>Bacillati</taxon>
        <taxon>Actinomycetota</taxon>
        <taxon>Actinomycetes</taxon>
        <taxon>Micrococcales</taxon>
        <taxon>Micrococcaceae</taxon>
        <taxon>Arthrobacter</taxon>
    </lineage>
</organism>
<dbReference type="Pfam" id="PF19736">
    <property type="entry name" value="DUF6226"/>
    <property type="match status" value="1"/>
</dbReference>
<dbReference type="Proteomes" id="UP001448858">
    <property type="component" value="Chromosome"/>
</dbReference>
<evidence type="ECO:0000313" key="1">
    <source>
        <dbReference type="EMBL" id="WZP17465.1"/>
    </source>
</evidence>
<reference evidence="1 2" key="1">
    <citation type="submission" date="2024-04" db="EMBL/GenBank/DDBJ databases">
        <title>Arthrobacter sp. from Plains bison fecal sample.</title>
        <authorList>
            <person name="Ruzzini A."/>
        </authorList>
    </citation>
    <scope>NUCLEOTIDE SEQUENCE [LARGE SCALE GENOMIC DNA]</scope>
    <source>
        <strain evidence="1 2">EINP1</strain>
    </source>
</reference>
<gene>
    <name evidence="1" type="ORF">AAE021_07875</name>
</gene>
<accession>A0ABZ3A1L2</accession>
<keyword evidence="2" id="KW-1185">Reference proteome</keyword>